<dbReference type="RefSeq" id="WP_066047865.1">
    <property type="nucleotide sequence ID" value="NZ_CP014223.1"/>
</dbReference>
<accession>A0A0X8VBZ6</accession>
<proteinExistence type="predicted"/>
<dbReference type="OrthoDB" id="1953676at2"/>
<gene>
    <name evidence="1" type="ORF">CPRO_06870</name>
    <name evidence="2" type="ORF">SAMN02745151_00790</name>
</gene>
<sequence length="138" mass="15890">MVQILAGEKGVGKTKRLIAMANEASKEANGCVVFVDDDNSRMYDLHYSVRFVDTPKFIMENTQVFRGFVYGILSQNSDIEKIYIDGLNHIMEKVDDKDFITFINHLESISKESETDFTMIISRKEEELPKEVQPYLVK</sequence>
<organism evidence="2 4">
    <name type="scientific">Anaerotignum propionicum DSM 1682</name>
    <dbReference type="NCBI Taxonomy" id="991789"/>
    <lineage>
        <taxon>Bacteria</taxon>
        <taxon>Bacillati</taxon>
        <taxon>Bacillota</taxon>
        <taxon>Clostridia</taxon>
        <taxon>Lachnospirales</taxon>
        <taxon>Anaerotignaceae</taxon>
        <taxon>Anaerotignum</taxon>
    </lineage>
</organism>
<reference evidence="1 3" key="1">
    <citation type="journal article" date="2016" name="Genome Announc.">
        <title>Complete Genome Sequence of the Amino Acid-Fermenting Clostridium propionicum X2 (DSM 1682).</title>
        <authorList>
            <person name="Poehlein A."/>
            <person name="Schlien K."/>
            <person name="Chowdhury N.P."/>
            <person name="Gottschalk G."/>
            <person name="Buckel W."/>
            <person name="Daniel R."/>
        </authorList>
    </citation>
    <scope>NUCLEOTIDE SEQUENCE [LARGE SCALE GENOMIC DNA]</scope>
    <source>
        <strain evidence="1 3">X2</strain>
    </source>
</reference>
<evidence type="ECO:0000313" key="4">
    <source>
        <dbReference type="Proteomes" id="UP000184204"/>
    </source>
</evidence>
<evidence type="ECO:0000313" key="2">
    <source>
        <dbReference type="EMBL" id="SHE45739.1"/>
    </source>
</evidence>
<reference evidence="3" key="2">
    <citation type="submission" date="2016-01" db="EMBL/GenBank/DDBJ databases">
        <authorList>
            <person name="Poehlein A."/>
            <person name="Schlien K."/>
            <person name="Gottschalk G."/>
            <person name="Buckel W."/>
            <person name="Daniel R."/>
        </authorList>
    </citation>
    <scope>NUCLEOTIDE SEQUENCE [LARGE SCALE GENOMIC DNA]</scope>
    <source>
        <strain evidence="3">X2</strain>
    </source>
</reference>
<dbReference type="EMBL" id="FQUA01000002">
    <property type="protein sequence ID" value="SHE45739.1"/>
    <property type="molecule type" value="Genomic_DNA"/>
</dbReference>
<dbReference type="EMBL" id="CP014223">
    <property type="protein sequence ID" value="AMJ40289.1"/>
    <property type="molecule type" value="Genomic_DNA"/>
</dbReference>
<dbReference type="KEGG" id="cpro:CPRO_06870"/>
<evidence type="ECO:0000313" key="3">
    <source>
        <dbReference type="Proteomes" id="UP000068026"/>
    </source>
</evidence>
<dbReference type="InterPro" id="IPR027417">
    <property type="entry name" value="P-loop_NTPase"/>
</dbReference>
<protein>
    <recommendedName>
        <fullName evidence="5">Twitching motility protein PilT</fullName>
    </recommendedName>
</protein>
<keyword evidence="3" id="KW-1185">Reference proteome</keyword>
<evidence type="ECO:0000313" key="1">
    <source>
        <dbReference type="EMBL" id="AMJ40289.1"/>
    </source>
</evidence>
<dbReference type="Proteomes" id="UP000184204">
    <property type="component" value="Unassembled WGS sequence"/>
</dbReference>
<dbReference type="SUPFAM" id="SSF52540">
    <property type="entry name" value="P-loop containing nucleoside triphosphate hydrolases"/>
    <property type="match status" value="1"/>
</dbReference>
<reference evidence="4" key="3">
    <citation type="submission" date="2016-11" db="EMBL/GenBank/DDBJ databases">
        <authorList>
            <person name="Jaros S."/>
            <person name="Januszkiewicz K."/>
            <person name="Wedrychowicz H."/>
        </authorList>
    </citation>
    <scope>NUCLEOTIDE SEQUENCE [LARGE SCALE GENOMIC DNA]</scope>
    <source>
        <strain evidence="4">DSM 1682</strain>
    </source>
</reference>
<dbReference type="AlphaFoldDB" id="A0A0X8VBZ6"/>
<reference evidence="2" key="4">
    <citation type="submission" date="2016-11" db="EMBL/GenBank/DDBJ databases">
        <authorList>
            <person name="Varghese N."/>
            <person name="Submissions S."/>
        </authorList>
    </citation>
    <scope>NUCLEOTIDE SEQUENCE</scope>
    <source>
        <strain evidence="2">DSM 1682</strain>
    </source>
</reference>
<dbReference type="Proteomes" id="UP000068026">
    <property type="component" value="Chromosome"/>
</dbReference>
<name>A0A0X8VBZ6_ANAPI</name>
<evidence type="ECO:0008006" key="5">
    <source>
        <dbReference type="Google" id="ProtNLM"/>
    </source>
</evidence>